<gene>
    <name evidence="1" type="ORF">EZV76_16590</name>
</gene>
<dbReference type="RefSeq" id="WP_136567653.1">
    <property type="nucleotide sequence ID" value="NZ_SNTZ01000021.1"/>
</dbReference>
<reference evidence="1 2" key="1">
    <citation type="submission" date="2019-03" db="EMBL/GenBank/DDBJ databases">
        <title>Muricauda SCR12 sp.nov, a marine bacterium isolated from Pacific Ocean:the Okinawa trough.</title>
        <authorList>
            <person name="Liu L."/>
        </authorList>
    </citation>
    <scope>NUCLEOTIDE SEQUENCE [LARGE SCALE GENOMIC DNA]</scope>
    <source>
        <strain evidence="1 2">SCR12</strain>
    </source>
</reference>
<dbReference type="AlphaFoldDB" id="A0A4S8RF27"/>
<keyword evidence="2" id="KW-1185">Reference proteome</keyword>
<dbReference type="InterPro" id="IPR021866">
    <property type="entry name" value="SpoIIAA-like"/>
</dbReference>
<sequence>MINVNTTVHMIIDSTTTELDYENAFTQMKEITKKEGHFNILLELNDTDGIMKFKSLGFLSELKWFGLKNLRKYAIVTDIDWVENFISVGNALTPGIGIKV</sequence>
<evidence type="ECO:0000313" key="2">
    <source>
        <dbReference type="Proteomes" id="UP000310406"/>
    </source>
</evidence>
<dbReference type="InterPro" id="IPR038396">
    <property type="entry name" value="SpoIIAA-like_sf"/>
</dbReference>
<name>A0A4S8RF27_9FLAO</name>
<evidence type="ECO:0000313" key="1">
    <source>
        <dbReference type="EMBL" id="THV56817.1"/>
    </source>
</evidence>
<protein>
    <submittedName>
        <fullName evidence="1">STAS/SEC14 domain-containing protein</fullName>
    </submittedName>
</protein>
<dbReference type="Gene3D" id="3.40.50.10600">
    <property type="entry name" value="SpoIIaa-like domains"/>
    <property type="match status" value="1"/>
</dbReference>
<dbReference type="OrthoDB" id="1447828at2"/>
<dbReference type="Pfam" id="PF11964">
    <property type="entry name" value="SpoIIAA-like"/>
    <property type="match status" value="1"/>
</dbReference>
<proteinExistence type="predicted"/>
<organism evidence="1 2">
    <name type="scientific">Flagellimonas alvinocaridis</name>
    <dbReference type="NCBI Taxonomy" id="2530200"/>
    <lineage>
        <taxon>Bacteria</taxon>
        <taxon>Pseudomonadati</taxon>
        <taxon>Bacteroidota</taxon>
        <taxon>Flavobacteriia</taxon>
        <taxon>Flavobacteriales</taxon>
        <taxon>Flavobacteriaceae</taxon>
        <taxon>Flagellimonas</taxon>
    </lineage>
</organism>
<dbReference type="InterPro" id="IPR036513">
    <property type="entry name" value="STAS_dom_sf"/>
</dbReference>
<dbReference type="EMBL" id="SNTZ01000021">
    <property type="protein sequence ID" value="THV56817.1"/>
    <property type="molecule type" value="Genomic_DNA"/>
</dbReference>
<comment type="caution">
    <text evidence="1">The sequence shown here is derived from an EMBL/GenBank/DDBJ whole genome shotgun (WGS) entry which is preliminary data.</text>
</comment>
<accession>A0A4S8RF27</accession>
<dbReference type="SUPFAM" id="SSF52091">
    <property type="entry name" value="SpoIIaa-like"/>
    <property type="match status" value="1"/>
</dbReference>
<dbReference type="Proteomes" id="UP000310406">
    <property type="component" value="Unassembled WGS sequence"/>
</dbReference>